<reference evidence="4" key="2">
    <citation type="submission" date="2009-11" db="EMBL/GenBank/DDBJ databases">
        <title>The Genome Sequence of Allomyces macrogynus strain ATCC 38327.</title>
        <authorList>
            <consortium name="The Broad Institute Genome Sequencing Platform"/>
            <person name="Russ C."/>
            <person name="Cuomo C."/>
            <person name="Shea T."/>
            <person name="Young S.K."/>
            <person name="Zeng Q."/>
            <person name="Koehrsen M."/>
            <person name="Haas B."/>
            <person name="Borodovsky M."/>
            <person name="Guigo R."/>
            <person name="Alvarado L."/>
            <person name="Berlin A."/>
            <person name="Borenstein D."/>
            <person name="Chen Z."/>
            <person name="Engels R."/>
            <person name="Freedman E."/>
            <person name="Gellesch M."/>
            <person name="Goldberg J."/>
            <person name="Griggs A."/>
            <person name="Gujja S."/>
            <person name="Heiman D."/>
            <person name="Hepburn T."/>
            <person name="Howarth C."/>
            <person name="Jen D."/>
            <person name="Larson L."/>
            <person name="Lewis B."/>
            <person name="Mehta T."/>
            <person name="Park D."/>
            <person name="Pearson M."/>
            <person name="Roberts A."/>
            <person name="Saif S."/>
            <person name="Shenoy N."/>
            <person name="Sisk P."/>
            <person name="Stolte C."/>
            <person name="Sykes S."/>
            <person name="Walk T."/>
            <person name="White J."/>
            <person name="Yandava C."/>
            <person name="Burger G."/>
            <person name="Gray M.W."/>
            <person name="Holland P.W.H."/>
            <person name="King N."/>
            <person name="Lang F.B.F."/>
            <person name="Roger A.J."/>
            <person name="Ruiz-Trillo I."/>
            <person name="Lander E."/>
            <person name="Nusbaum C."/>
        </authorList>
    </citation>
    <scope>NUCLEOTIDE SEQUENCE [LARGE SCALE GENOMIC DNA]</scope>
    <source>
        <strain evidence="4">ATCC 38327</strain>
    </source>
</reference>
<keyword evidence="2" id="KW-0349">Heme</keyword>
<dbReference type="PANTHER" id="PTHR24305">
    <property type="entry name" value="CYTOCHROME P450"/>
    <property type="match status" value="1"/>
</dbReference>
<sequence length="571" mass="63439">MGNNLSTVARALQSLHQNAVALAPTALHQVIAKTNPRTVATSIAALAVLWIVKDLVHDARQARRIRRQGVPEQSFRKSYWWLFGLHRYLLGHALEAKPTLVGDRRGPELMPLLHGGEGIDGWDRPGVEPLIILSRFILGAPKIVVADPRTLHSVLSANSYRFVKTPIGVRFVGMATGDAGLVVVQGDVHKRHRRIINPLFSMKTLKPLVPAMLASLDEFYALADQSTAASTPLPFHDLASDLTLNVIGRTAMNYELDALSPQGSRVSRAYRKAVDALKINMWLMLSLQFPNTFGRIPTRKMANFWREMKVVDEAIKDMLQNAAKEPDGPTLIHELLRQNAGNALSEHELMCEIRTFLAAGHETTSSALASCIVLLAQYPEIQQELVDELAAVDDLTDYDVLSKLPRLNSVINETSRLFPAVFITFRDVGKGGATVPTTALGPSVLPEGFRIEVPIRGIHCDPHIWGPDALIWNPRRWDSINLVHGLTEVPARRVVDGRRQIGQYDFMPFLAGPRACIGRQFAIMELRLFIAGIVKRYKLSTDVPIGGEELQCAITMRMMNAWVRFARRDVG</sequence>
<evidence type="ECO:0000313" key="4">
    <source>
        <dbReference type="Proteomes" id="UP000054350"/>
    </source>
</evidence>
<dbReference type="GO" id="GO:0004497">
    <property type="term" value="F:monooxygenase activity"/>
    <property type="evidence" value="ECO:0007669"/>
    <property type="project" value="InterPro"/>
</dbReference>
<dbReference type="eggNOG" id="KOG0157">
    <property type="taxonomic scope" value="Eukaryota"/>
</dbReference>
<name>A0A0L0T2Z1_ALLM3</name>
<proteinExistence type="inferred from homology"/>
<comment type="similarity">
    <text evidence="1">Belongs to the cytochrome P450 family.</text>
</comment>
<evidence type="ECO:0000256" key="1">
    <source>
        <dbReference type="ARBA" id="ARBA00010617"/>
    </source>
</evidence>
<evidence type="ECO:0008006" key="5">
    <source>
        <dbReference type="Google" id="ProtNLM"/>
    </source>
</evidence>
<keyword evidence="2" id="KW-0479">Metal-binding</keyword>
<comment type="cofactor">
    <cofactor evidence="2">
        <name>heme</name>
        <dbReference type="ChEBI" id="CHEBI:30413"/>
    </cofactor>
</comment>
<reference evidence="3 4" key="1">
    <citation type="submission" date="2009-11" db="EMBL/GenBank/DDBJ databases">
        <title>Annotation of Allomyces macrogynus ATCC 38327.</title>
        <authorList>
            <consortium name="The Broad Institute Genome Sequencing Platform"/>
            <person name="Russ C."/>
            <person name="Cuomo C."/>
            <person name="Burger G."/>
            <person name="Gray M.W."/>
            <person name="Holland P.W.H."/>
            <person name="King N."/>
            <person name="Lang F.B.F."/>
            <person name="Roger A.J."/>
            <person name="Ruiz-Trillo I."/>
            <person name="Young S.K."/>
            <person name="Zeng Q."/>
            <person name="Gargeya S."/>
            <person name="Fitzgerald M."/>
            <person name="Haas B."/>
            <person name="Abouelleil A."/>
            <person name="Alvarado L."/>
            <person name="Arachchi H.M."/>
            <person name="Berlin A."/>
            <person name="Chapman S.B."/>
            <person name="Gearin G."/>
            <person name="Goldberg J."/>
            <person name="Griggs A."/>
            <person name="Gujja S."/>
            <person name="Hansen M."/>
            <person name="Heiman D."/>
            <person name="Howarth C."/>
            <person name="Larimer J."/>
            <person name="Lui A."/>
            <person name="MacDonald P.J.P."/>
            <person name="McCowen C."/>
            <person name="Montmayeur A."/>
            <person name="Murphy C."/>
            <person name="Neiman D."/>
            <person name="Pearson M."/>
            <person name="Priest M."/>
            <person name="Roberts A."/>
            <person name="Saif S."/>
            <person name="Shea T."/>
            <person name="Sisk P."/>
            <person name="Stolte C."/>
            <person name="Sykes S."/>
            <person name="Wortman J."/>
            <person name="Nusbaum C."/>
            <person name="Birren B."/>
        </authorList>
    </citation>
    <scope>NUCLEOTIDE SEQUENCE [LARGE SCALE GENOMIC DNA]</scope>
    <source>
        <strain evidence="3 4">ATCC 38327</strain>
    </source>
</reference>
<dbReference type="Proteomes" id="UP000054350">
    <property type="component" value="Unassembled WGS sequence"/>
</dbReference>
<dbReference type="InterPro" id="IPR036396">
    <property type="entry name" value="Cyt_P450_sf"/>
</dbReference>
<keyword evidence="2" id="KW-0408">Iron</keyword>
<dbReference type="Pfam" id="PF00067">
    <property type="entry name" value="p450"/>
    <property type="match status" value="1"/>
</dbReference>
<dbReference type="AlphaFoldDB" id="A0A0L0T2Z1"/>
<dbReference type="EMBL" id="GG745359">
    <property type="protein sequence ID" value="KNE69020.1"/>
    <property type="molecule type" value="Genomic_DNA"/>
</dbReference>
<dbReference type="STRING" id="578462.A0A0L0T2Z1"/>
<evidence type="ECO:0000256" key="2">
    <source>
        <dbReference type="PIRSR" id="PIRSR602401-1"/>
    </source>
</evidence>
<dbReference type="SUPFAM" id="SSF48264">
    <property type="entry name" value="Cytochrome P450"/>
    <property type="match status" value="1"/>
</dbReference>
<dbReference type="GO" id="GO:0005506">
    <property type="term" value="F:iron ion binding"/>
    <property type="evidence" value="ECO:0007669"/>
    <property type="project" value="InterPro"/>
</dbReference>
<dbReference type="PRINTS" id="PR00385">
    <property type="entry name" value="P450"/>
</dbReference>
<dbReference type="InterPro" id="IPR001128">
    <property type="entry name" value="Cyt_P450"/>
</dbReference>
<dbReference type="OrthoDB" id="1470350at2759"/>
<dbReference type="Gene3D" id="1.10.630.10">
    <property type="entry name" value="Cytochrome P450"/>
    <property type="match status" value="1"/>
</dbReference>
<dbReference type="OMA" id="FYMAEIP"/>
<gene>
    <name evidence="3" type="ORF">AMAG_13895</name>
</gene>
<dbReference type="InterPro" id="IPR002401">
    <property type="entry name" value="Cyt_P450_E_grp-I"/>
</dbReference>
<evidence type="ECO:0000313" key="3">
    <source>
        <dbReference type="EMBL" id="KNE69020.1"/>
    </source>
</evidence>
<dbReference type="GO" id="GO:0020037">
    <property type="term" value="F:heme binding"/>
    <property type="evidence" value="ECO:0007669"/>
    <property type="project" value="InterPro"/>
</dbReference>
<feature type="binding site" description="axial binding residue" evidence="2">
    <location>
        <position position="516"/>
    </location>
    <ligand>
        <name>heme</name>
        <dbReference type="ChEBI" id="CHEBI:30413"/>
    </ligand>
    <ligandPart>
        <name>Fe</name>
        <dbReference type="ChEBI" id="CHEBI:18248"/>
    </ligandPart>
</feature>
<keyword evidence="4" id="KW-1185">Reference proteome</keyword>
<dbReference type="PANTHER" id="PTHR24305:SF166">
    <property type="entry name" value="CYTOCHROME P450 12A4, MITOCHONDRIAL-RELATED"/>
    <property type="match status" value="1"/>
</dbReference>
<dbReference type="GO" id="GO:0016705">
    <property type="term" value="F:oxidoreductase activity, acting on paired donors, with incorporation or reduction of molecular oxygen"/>
    <property type="evidence" value="ECO:0007669"/>
    <property type="project" value="InterPro"/>
</dbReference>
<dbReference type="InterPro" id="IPR050121">
    <property type="entry name" value="Cytochrome_P450_monoxygenase"/>
</dbReference>
<protein>
    <recommendedName>
        <fullName evidence="5">Cytochrome P450</fullName>
    </recommendedName>
</protein>
<accession>A0A0L0T2Z1</accession>
<dbReference type="PRINTS" id="PR00463">
    <property type="entry name" value="EP450I"/>
</dbReference>
<organism evidence="3 4">
    <name type="scientific">Allomyces macrogynus (strain ATCC 38327)</name>
    <name type="common">Allomyces javanicus var. macrogynus</name>
    <dbReference type="NCBI Taxonomy" id="578462"/>
    <lineage>
        <taxon>Eukaryota</taxon>
        <taxon>Fungi</taxon>
        <taxon>Fungi incertae sedis</taxon>
        <taxon>Blastocladiomycota</taxon>
        <taxon>Blastocladiomycetes</taxon>
        <taxon>Blastocladiales</taxon>
        <taxon>Blastocladiaceae</taxon>
        <taxon>Allomyces</taxon>
    </lineage>
</organism>
<dbReference type="VEuPathDB" id="FungiDB:AMAG_13895"/>